<evidence type="ECO:0000313" key="5">
    <source>
        <dbReference type="EMBL" id="POM66853.1"/>
    </source>
</evidence>
<feature type="compositionally biased region" description="Acidic residues" evidence="3">
    <location>
        <begin position="218"/>
        <end position="231"/>
    </location>
</feature>
<dbReference type="Gene3D" id="3.30.420.10">
    <property type="entry name" value="Ribonuclease H-like superfamily/Ribonuclease H"/>
    <property type="match status" value="1"/>
</dbReference>
<dbReference type="InterPro" id="IPR012337">
    <property type="entry name" value="RNaseH-like_sf"/>
</dbReference>
<gene>
    <name evidence="5" type="ORF">PHPALM_17225</name>
</gene>
<dbReference type="GO" id="GO:0003676">
    <property type="term" value="F:nucleic acid binding"/>
    <property type="evidence" value="ECO:0007669"/>
    <property type="project" value="InterPro"/>
</dbReference>
<evidence type="ECO:0000259" key="4">
    <source>
        <dbReference type="PROSITE" id="PS50994"/>
    </source>
</evidence>
<evidence type="ECO:0000256" key="2">
    <source>
        <dbReference type="ARBA" id="ARBA00022801"/>
    </source>
</evidence>
<dbReference type="AlphaFoldDB" id="A0A2P4XMR9"/>
<dbReference type="SUPFAM" id="SSF53098">
    <property type="entry name" value="Ribonuclease H-like"/>
    <property type="match status" value="1"/>
</dbReference>
<dbReference type="Proteomes" id="UP000237271">
    <property type="component" value="Unassembled WGS sequence"/>
</dbReference>
<dbReference type="PANTHER" id="PTHR42648:SF28">
    <property type="entry name" value="TRANSPOSON-ENCODED PROTEIN WITH RIBONUCLEASE H-LIKE AND RETROVIRUS ZINC FINGER-LIKE DOMAINS"/>
    <property type="match status" value="1"/>
</dbReference>
<reference evidence="5 6" key="1">
    <citation type="journal article" date="2017" name="Genome Biol. Evol.">
        <title>Phytophthora megakarya and P. palmivora, closely related causal agents of cacao black pod rot, underwent increases in genome sizes and gene numbers by different mechanisms.</title>
        <authorList>
            <person name="Ali S.S."/>
            <person name="Shao J."/>
            <person name="Lary D.J."/>
            <person name="Kronmiller B."/>
            <person name="Shen D."/>
            <person name="Strem M.D."/>
            <person name="Amoako-Attah I."/>
            <person name="Akrofi A.Y."/>
            <person name="Begoude B.A."/>
            <person name="Ten Hoopen G.M."/>
            <person name="Coulibaly K."/>
            <person name="Kebe B.I."/>
            <person name="Melnick R.L."/>
            <person name="Guiltinan M.J."/>
            <person name="Tyler B.M."/>
            <person name="Meinhardt L.W."/>
            <person name="Bailey B.A."/>
        </authorList>
    </citation>
    <scope>NUCLEOTIDE SEQUENCE [LARGE SCALE GENOMIC DNA]</scope>
    <source>
        <strain evidence="6">sbr112.9</strain>
    </source>
</reference>
<dbReference type="GO" id="GO:0015074">
    <property type="term" value="P:DNA integration"/>
    <property type="evidence" value="ECO:0007669"/>
    <property type="project" value="InterPro"/>
</dbReference>
<feature type="domain" description="Integrase catalytic" evidence="4">
    <location>
        <begin position="1"/>
        <end position="165"/>
    </location>
</feature>
<evidence type="ECO:0000313" key="6">
    <source>
        <dbReference type="Proteomes" id="UP000237271"/>
    </source>
</evidence>
<proteinExistence type="predicted"/>
<dbReference type="InterPro" id="IPR039537">
    <property type="entry name" value="Retrotran_Ty1/copia-like"/>
</dbReference>
<feature type="region of interest" description="Disordered" evidence="3">
    <location>
        <begin position="218"/>
        <end position="242"/>
    </location>
</feature>
<evidence type="ECO:0000256" key="1">
    <source>
        <dbReference type="ARBA" id="ARBA00022723"/>
    </source>
</evidence>
<dbReference type="InterPro" id="IPR013103">
    <property type="entry name" value="RVT_2"/>
</dbReference>
<dbReference type="EMBL" id="NCKW01009519">
    <property type="protein sequence ID" value="POM66853.1"/>
    <property type="molecule type" value="Genomic_DNA"/>
</dbReference>
<dbReference type="PROSITE" id="PS50994">
    <property type="entry name" value="INTEGRASE"/>
    <property type="match status" value="1"/>
</dbReference>
<keyword evidence="6" id="KW-1185">Reference proteome</keyword>
<sequence length="534" mass="60408">MAIPWCGFVQVYLVKKKIEEMSRMKVFLKLIERQVAVPASETKVIKTDGRTEFLNRDFRRLAQNQGIAQEYTACYSFYQNGVADRAVRTVTEMASVLLADSGTLHSMWTDDRWHGAFLKNRITKREEAITPHDNMFKRRPDMGKVPIFGEVVTARIPEEIHIKYQRFMNPRDELGAFVGCIDEVKGCKVWFPGPGSPVTDANDVRLIDRMLHELRDVEEEDPTDFAPADDADNSRAPETSSVVGDHVSVLREPLNIEEAHRSPQWAEWNRAISKEVQALFENGAFEWATLHPTQQCSITRFKFIFDPLVARQGDVHLAYVKAEVPEIIYMKPVEGFGRGGQEGKPTVVDTGLYFAYVEDSLLLVCLYVDDLLVAHTNETQVYRLMSSLKEKYGIKDLGEPDRFLGMRVEREGPSTVLLSQESYVDEVLHKFAMDGARQRTPMVPNTRLDEANDKVDRKFISGRVVFLFGCLIAWYSKKQTVVVNSSTTPGYIAADNGFEDGELTKMLVSQVLRKDVPMVVAMASQPSRSCDGGV</sequence>
<dbReference type="PANTHER" id="PTHR42648">
    <property type="entry name" value="TRANSPOSASE, PUTATIVE-RELATED"/>
    <property type="match status" value="1"/>
</dbReference>
<name>A0A2P4XMR9_9STRA</name>
<organism evidence="5 6">
    <name type="scientific">Phytophthora palmivora</name>
    <dbReference type="NCBI Taxonomy" id="4796"/>
    <lineage>
        <taxon>Eukaryota</taxon>
        <taxon>Sar</taxon>
        <taxon>Stramenopiles</taxon>
        <taxon>Oomycota</taxon>
        <taxon>Peronosporomycetes</taxon>
        <taxon>Peronosporales</taxon>
        <taxon>Peronosporaceae</taxon>
        <taxon>Phytophthora</taxon>
    </lineage>
</organism>
<dbReference type="OrthoDB" id="111524at2759"/>
<keyword evidence="2" id="KW-0378">Hydrolase</keyword>
<protein>
    <recommendedName>
        <fullName evidence="4">Integrase catalytic domain-containing protein</fullName>
    </recommendedName>
</protein>
<comment type="caution">
    <text evidence="5">The sequence shown here is derived from an EMBL/GenBank/DDBJ whole genome shotgun (WGS) entry which is preliminary data.</text>
</comment>
<evidence type="ECO:0000256" key="3">
    <source>
        <dbReference type="SAM" id="MobiDB-lite"/>
    </source>
</evidence>
<dbReference type="InterPro" id="IPR036397">
    <property type="entry name" value="RNaseH_sf"/>
</dbReference>
<accession>A0A2P4XMR9</accession>
<dbReference type="Pfam" id="PF07727">
    <property type="entry name" value="RVT_2"/>
    <property type="match status" value="1"/>
</dbReference>
<keyword evidence="1" id="KW-0479">Metal-binding</keyword>
<dbReference type="GO" id="GO:0016787">
    <property type="term" value="F:hydrolase activity"/>
    <property type="evidence" value="ECO:0007669"/>
    <property type="project" value="UniProtKB-KW"/>
</dbReference>
<dbReference type="GO" id="GO:0046872">
    <property type="term" value="F:metal ion binding"/>
    <property type="evidence" value="ECO:0007669"/>
    <property type="project" value="UniProtKB-KW"/>
</dbReference>
<dbReference type="InterPro" id="IPR001584">
    <property type="entry name" value="Integrase_cat-core"/>
</dbReference>